<name>A0A0P7IGY9_9RHOB</name>
<gene>
    <name evidence="1" type="ORF">AKJ29_10810</name>
</gene>
<evidence type="ECO:0000313" key="1">
    <source>
        <dbReference type="EMBL" id="KPN63186.1"/>
    </source>
</evidence>
<dbReference type="AlphaFoldDB" id="A0A0P7IGY9"/>
<dbReference type="RefSeq" id="WP_055189293.1">
    <property type="nucleotide sequence ID" value="NZ_FPBS01000007.1"/>
</dbReference>
<comment type="caution">
    <text evidence="1">The sequence shown here is derived from an EMBL/GenBank/DDBJ whole genome shotgun (WGS) entry which is preliminary data.</text>
</comment>
<dbReference type="Proteomes" id="UP000050471">
    <property type="component" value="Unassembled WGS sequence"/>
</dbReference>
<sequence length="123" mass="13854">MVRIQETEDLVGAKLPPSYLWFVKNYGGGEIYGEEIFSIYRVFQPESAGDIGVNTLRFREAGFIAQSEIALCSNDFGEIFTLDVSVHSDEGEYPVYVRRGKQREAYAENFAAFLAKRISNPEG</sequence>
<evidence type="ECO:0000313" key="2">
    <source>
        <dbReference type="Proteomes" id="UP000050471"/>
    </source>
</evidence>
<dbReference type="SUPFAM" id="SSF160631">
    <property type="entry name" value="SMI1/KNR4-like"/>
    <property type="match status" value="1"/>
</dbReference>
<protein>
    <recommendedName>
        <fullName evidence="3">Knr4/Smi1-like domain-containing protein</fullName>
    </recommendedName>
</protein>
<dbReference type="Pfam" id="PF14568">
    <property type="entry name" value="SUKH_6"/>
    <property type="match status" value="1"/>
</dbReference>
<accession>A0A0P7IGY9</accession>
<dbReference type="InterPro" id="IPR037883">
    <property type="entry name" value="Knr4/Smi1-like_sf"/>
</dbReference>
<dbReference type="Gene3D" id="3.40.1580.10">
    <property type="entry name" value="SMI1/KNR4-like"/>
    <property type="match status" value="1"/>
</dbReference>
<proteinExistence type="predicted"/>
<evidence type="ECO:0008006" key="3">
    <source>
        <dbReference type="Google" id="ProtNLM"/>
    </source>
</evidence>
<keyword evidence="2" id="KW-1185">Reference proteome</keyword>
<dbReference type="EMBL" id="LKBA01000006">
    <property type="protein sequence ID" value="KPN63186.1"/>
    <property type="molecule type" value="Genomic_DNA"/>
</dbReference>
<organism evidence="1 2">
    <name type="scientific">Aliiroseovarius crassostreae</name>
    <dbReference type="NCBI Taxonomy" id="154981"/>
    <lineage>
        <taxon>Bacteria</taxon>
        <taxon>Pseudomonadati</taxon>
        <taxon>Pseudomonadota</taxon>
        <taxon>Alphaproteobacteria</taxon>
        <taxon>Rhodobacterales</taxon>
        <taxon>Paracoccaceae</taxon>
        <taxon>Aliiroseovarius</taxon>
    </lineage>
</organism>
<reference evidence="1 2" key="1">
    <citation type="submission" date="2015-09" db="EMBL/GenBank/DDBJ databases">
        <title>Draft genome sequence of Aliiroseovarius crassostreae CV919-312TSm, the causative agent of Roseovarius Oyster Disease (formerly Juvenile Oyster Disease).</title>
        <authorList>
            <person name="Kessner L."/>
            <person name="Spinard E."/>
            <person name="Nelson D."/>
        </authorList>
    </citation>
    <scope>NUCLEOTIDE SEQUENCE [LARGE SCALE GENOMIC DNA]</scope>
    <source>
        <strain evidence="1 2">CV919-312</strain>
    </source>
</reference>